<evidence type="ECO:0000313" key="4">
    <source>
        <dbReference type="Proteomes" id="UP000030742"/>
    </source>
</evidence>
<dbReference type="Pfam" id="PF00085">
    <property type="entry name" value="Thioredoxin"/>
    <property type="match status" value="1"/>
</dbReference>
<keyword evidence="1" id="KW-1133">Transmembrane helix</keyword>
<feature type="domain" description="Thioredoxin" evidence="2">
    <location>
        <begin position="135"/>
        <end position="231"/>
    </location>
</feature>
<feature type="transmembrane region" description="Helical" evidence="1">
    <location>
        <begin position="12"/>
        <end position="28"/>
    </location>
</feature>
<proteinExistence type="predicted"/>
<dbReference type="SUPFAM" id="SSF52833">
    <property type="entry name" value="Thioredoxin-like"/>
    <property type="match status" value="1"/>
</dbReference>
<dbReference type="InterPro" id="IPR039101">
    <property type="entry name" value="TMX2"/>
</dbReference>
<reference evidence="3 4" key="1">
    <citation type="journal article" date="2013" name="Genome Biol.">
        <title>Draft genome of the mountain pine beetle, Dendroctonus ponderosae Hopkins, a major forest pest.</title>
        <authorList>
            <person name="Keeling C.I."/>
            <person name="Yuen M.M."/>
            <person name="Liao N.Y."/>
            <person name="Docking T.R."/>
            <person name="Chan S.K."/>
            <person name="Taylor G.A."/>
            <person name="Palmquist D.L."/>
            <person name="Jackman S.D."/>
            <person name="Nguyen A."/>
            <person name="Li M."/>
            <person name="Henderson H."/>
            <person name="Janes J.K."/>
            <person name="Zhao Y."/>
            <person name="Pandoh P."/>
            <person name="Moore R."/>
            <person name="Sperling F.A."/>
            <person name="Huber D.P."/>
            <person name="Birol I."/>
            <person name="Jones S.J."/>
            <person name="Bohlmann J."/>
        </authorList>
    </citation>
    <scope>NUCLEOTIDE SEQUENCE</scope>
</reference>
<dbReference type="InterPro" id="IPR036249">
    <property type="entry name" value="Thioredoxin-like_sf"/>
</dbReference>
<name>U4U0L2_DENPD</name>
<dbReference type="STRING" id="77166.U4U0L2"/>
<dbReference type="Gene3D" id="3.40.30.10">
    <property type="entry name" value="Glutaredoxin"/>
    <property type="match status" value="1"/>
</dbReference>
<dbReference type="OrthoDB" id="20229at2759"/>
<sequence length="258" mass="28872">MSVKGDLVQLLKPYFLVNILLSLSYVVLKRVPGLCNHLFSTDDCEFDGRETEILFFLLIVVVMRSRKSGNVTMLSYLSSSFMYTKLANLILWFNADYLMGIVYAVLFVLGALLVPEPVYSSPDRVVYFRGLQALTEQLQADQATWLVAFYAAWSPACVNFAPVFAKLSNDFGVAALKFGKMDVGRYPEAGAQHRVSDSSLSKQLPTVILFQEGREVMRRPAADASGKLSKFLFSEENVRLAFGLSGLYERAQGDKKRN</sequence>
<keyword evidence="1" id="KW-0812">Transmembrane</keyword>
<keyword evidence="1" id="KW-0472">Membrane</keyword>
<dbReference type="EMBL" id="KB631843">
    <property type="protein sequence ID" value="ERL86627.1"/>
    <property type="molecule type" value="Genomic_DNA"/>
</dbReference>
<organism evidence="3 4">
    <name type="scientific">Dendroctonus ponderosae</name>
    <name type="common">Mountain pine beetle</name>
    <dbReference type="NCBI Taxonomy" id="77166"/>
    <lineage>
        <taxon>Eukaryota</taxon>
        <taxon>Metazoa</taxon>
        <taxon>Ecdysozoa</taxon>
        <taxon>Arthropoda</taxon>
        <taxon>Hexapoda</taxon>
        <taxon>Insecta</taxon>
        <taxon>Pterygota</taxon>
        <taxon>Neoptera</taxon>
        <taxon>Endopterygota</taxon>
        <taxon>Coleoptera</taxon>
        <taxon>Polyphaga</taxon>
        <taxon>Cucujiformia</taxon>
        <taxon>Curculionidae</taxon>
        <taxon>Scolytinae</taxon>
        <taxon>Dendroctonus</taxon>
    </lineage>
</organism>
<dbReference type="Proteomes" id="UP000030742">
    <property type="component" value="Unassembled WGS sequence"/>
</dbReference>
<evidence type="ECO:0000256" key="1">
    <source>
        <dbReference type="SAM" id="Phobius"/>
    </source>
</evidence>
<dbReference type="AlphaFoldDB" id="U4U0L2"/>
<evidence type="ECO:0000259" key="2">
    <source>
        <dbReference type="Pfam" id="PF00085"/>
    </source>
</evidence>
<feature type="transmembrane region" description="Helical" evidence="1">
    <location>
        <begin position="97"/>
        <end position="114"/>
    </location>
</feature>
<dbReference type="PANTHER" id="PTHR15853">
    <property type="entry name" value="THIOREDOXIN-RELATED"/>
    <property type="match status" value="1"/>
</dbReference>
<dbReference type="InterPro" id="IPR013766">
    <property type="entry name" value="Thioredoxin_domain"/>
</dbReference>
<gene>
    <name evidence="3" type="ORF">D910_04034</name>
</gene>
<protein>
    <recommendedName>
        <fullName evidence="2">Thioredoxin domain-containing protein</fullName>
    </recommendedName>
</protein>
<evidence type="ECO:0000313" key="3">
    <source>
        <dbReference type="EMBL" id="ERL86627.1"/>
    </source>
</evidence>
<dbReference type="GO" id="GO:0015036">
    <property type="term" value="F:disulfide oxidoreductase activity"/>
    <property type="evidence" value="ECO:0007669"/>
    <property type="project" value="TreeGrafter"/>
</dbReference>
<dbReference type="PANTHER" id="PTHR15853:SF0">
    <property type="entry name" value="THIOREDOXIN-RELATED TRANSMEMBRANE PROTEIN 2"/>
    <property type="match status" value="1"/>
</dbReference>
<accession>U4U0L2</accession>